<evidence type="ECO:0000259" key="2">
    <source>
        <dbReference type="Pfam" id="PF13968"/>
    </source>
</evidence>
<organism evidence="3 4">
    <name type="scientific">Sorghum bicolor</name>
    <name type="common">Sorghum</name>
    <name type="synonym">Sorghum vulgare</name>
    <dbReference type="NCBI Taxonomy" id="4558"/>
    <lineage>
        <taxon>Eukaryota</taxon>
        <taxon>Viridiplantae</taxon>
        <taxon>Streptophyta</taxon>
        <taxon>Embryophyta</taxon>
        <taxon>Tracheophyta</taxon>
        <taxon>Spermatophyta</taxon>
        <taxon>Magnoliopsida</taxon>
        <taxon>Liliopsida</taxon>
        <taxon>Poales</taxon>
        <taxon>Poaceae</taxon>
        <taxon>PACMAD clade</taxon>
        <taxon>Panicoideae</taxon>
        <taxon>Andropogonodae</taxon>
        <taxon>Andropogoneae</taxon>
        <taxon>Sorghinae</taxon>
        <taxon>Sorghum</taxon>
    </lineage>
</organism>
<feature type="transmembrane region" description="Helical" evidence="1">
    <location>
        <begin position="6"/>
        <end position="26"/>
    </location>
</feature>
<dbReference type="Proteomes" id="UP000000768">
    <property type="component" value="Chromosome 2"/>
</dbReference>
<evidence type="ECO:0000256" key="1">
    <source>
        <dbReference type="SAM" id="Phobius"/>
    </source>
</evidence>
<keyword evidence="1" id="KW-0812">Transmembrane</keyword>
<dbReference type="Pfam" id="PF13968">
    <property type="entry name" value="DUF4220"/>
    <property type="match status" value="1"/>
</dbReference>
<keyword evidence="1" id="KW-0472">Membrane</keyword>
<dbReference type="Pfam" id="PF04578">
    <property type="entry name" value="DUF594"/>
    <property type="match status" value="1"/>
</dbReference>
<evidence type="ECO:0000313" key="3">
    <source>
        <dbReference type="EMBL" id="OQU88305.1"/>
    </source>
</evidence>
<gene>
    <name evidence="3" type="ORF">SORBI_3002G006801</name>
</gene>
<keyword evidence="1" id="KW-1133">Transmembrane helix</keyword>
<feature type="transmembrane region" description="Helical" evidence="1">
    <location>
        <begin position="351"/>
        <end position="376"/>
    </location>
</feature>
<evidence type="ECO:0000313" key="4">
    <source>
        <dbReference type="Proteomes" id="UP000000768"/>
    </source>
</evidence>
<keyword evidence="4" id="KW-1185">Reference proteome</keyword>
<name>A0A1W0W1T6_SORBI</name>
<dbReference type="FunCoup" id="A0A1W0W1T6">
    <property type="interactions" value="548"/>
</dbReference>
<feature type="transmembrane region" description="Helical" evidence="1">
    <location>
        <begin position="83"/>
        <end position="106"/>
    </location>
</feature>
<proteinExistence type="predicted"/>
<dbReference type="Gramene" id="OQU88305">
    <property type="protein sequence ID" value="OQU88305"/>
    <property type="gene ID" value="SORBI_3002G006801"/>
</dbReference>
<dbReference type="OMA" id="PPLIVGY"/>
<reference evidence="3 4" key="1">
    <citation type="journal article" date="2009" name="Nature">
        <title>The Sorghum bicolor genome and the diversification of grasses.</title>
        <authorList>
            <person name="Paterson A.H."/>
            <person name="Bowers J.E."/>
            <person name="Bruggmann R."/>
            <person name="Dubchak I."/>
            <person name="Grimwood J."/>
            <person name="Gundlach H."/>
            <person name="Haberer G."/>
            <person name="Hellsten U."/>
            <person name="Mitros T."/>
            <person name="Poliakov A."/>
            <person name="Schmutz J."/>
            <person name="Spannagl M."/>
            <person name="Tang H."/>
            <person name="Wang X."/>
            <person name="Wicker T."/>
            <person name="Bharti A.K."/>
            <person name="Chapman J."/>
            <person name="Feltus F.A."/>
            <person name="Gowik U."/>
            <person name="Grigoriev I.V."/>
            <person name="Lyons E."/>
            <person name="Maher C.A."/>
            <person name="Martis M."/>
            <person name="Narechania A."/>
            <person name="Otillar R.P."/>
            <person name="Penning B.W."/>
            <person name="Salamov A.A."/>
            <person name="Wang Y."/>
            <person name="Zhang L."/>
            <person name="Carpita N.C."/>
            <person name="Freeling M."/>
            <person name="Gingle A.R."/>
            <person name="Hash C.T."/>
            <person name="Keller B."/>
            <person name="Klein P."/>
            <person name="Kresovich S."/>
            <person name="McCann M.C."/>
            <person name="Ming R."/>
            <person name="Peterson D.G."/>
            <person name="Mehboob-ur-Rahman"/>
            <person name="Ware D."/>
            <person name="Westhoff P."/>
            <person name="Mayer K.F."/>
            <person name="Messing J."/>
            <person name="Rokhsar D.S."/>
        </authorList>
    </citation>
    <scope>NUCLEOTIDE SEQUENCE [LARGE SCALE GENOMIC DNA]</scope>
    <source>
        <strain evidence="4">cv. BTx623</strain>
    </source>
</reference>
<dbReference type="EMBL" id="CM000761">
    <property type="protein sequence ID" value="OQU88305.1"/>
    <property type="molecule type" value="Genomic_DNA"/>
</dbReference>
<dbReference type="InterPro" id="IPR007658">
    <property type="entry name" value="DUF594"/>
</dbReference>
<feature type="domain" description="DUF4220" evidence="2">
    <location>
        <begin position="44"/>
        <end position="490"/>
    </location>
</feature>
<sequence>MVRVNGLTLGNAILAGILVGIGNYGIRYRHRAFVGALFQGANTLFLPILSYVASNASTTATWNTFSKSETIYIDSHCDAWEHLVLVLIWAGLVHIVGINTCTTVAASKREGRIIGLPMVLLVQAIWSTYLLVSLVPPYTYFHTNIPFIKLLPITFALVFTKIAFRYYEFQKARRSFAFGRNPPLIVGYMRQLQEARMKSKYAGGIPAPTTVEHYRPPPLIVMGEDRDEVYKGAHGFFFKRMCRNQDGSMTMSSHCSGLVTMDKVWLLDDMVLTSAPWLKKVCLSFTLFKLLRCRFAGYTVAEAGFKQIRGFFLHKLLKEKDHERVHGVITDELSFLHDYYYSSIPIHYSNFWLPIVNISISLLTIGYCLLLAGMYVEEFVSVHSGGQDLFQFYCHLNCGRKDDPNPSDSKEVHFGNLLYDVIPVAILLVLVVLAEAREIASYICSNWTKVALFSRCVVNNHDAWQRSRCMQKWMILMTHWEDKMYQCSVLVLHPRRRIDPAISLVLRLLRLPDRKKNVMVPGVLKARIFNALTSNNGLLKHPKTFLCRILEEEDGNSSSNDFLWACESEGISDLMLTWHIATSILEMRQAQGQGQQHPHHDIYRYCAYLVAYMPELLPDDDEWCKSLYKAVKKDCTRVLDAQVASAEATTRYNKLLSLLQEPEPKHHVVLINGVKLGEQLVNKLLQQGEPTAAWKFLSGFWSQMILYIAPSDNLKGHAEAIARGGELITLVWALLMNVGIDRRPSSAEGDGV</sequence>
<protein>
    <recommendedName>
        <fullName evidence="2">DUF4220 domain-containing protein</fullName>
    </recommendedName>
</protein>
<dbReference type="AlphaFoldDB" id="A0A1W0W1T6"/>
<feature type="transmembrane region" description="Helical" evidence="1">
    <location>
        <begin position="33"/>
        <end position="53"/>
    </location>
</feature>
<feature type="transmembrane region" description="Helical" evidence="1">
    <location>
        <begin position="417"/>
        <end position="436"/>
    </location>
</feature>
<dbReference type="InterPro" id="IPR025315">
    <property type="entry name" value="DUF4220"/>
</dbReference>
<dbReference type="InParanoid" id="A0A1W0W1T6"/>
<dbReference type="PANTHER" id="PTHR31325">
    <property type="entry name" value="OS01G0798800 PROTEIN-RELATED"/>
    <property type="match status" value="1"/>
</dbReference>
<accession>A0A1W0W1T6</accession>
<feature type="transmembrane region" description="Helical" evidence="1">
    <location>
        <begin position="113"/>
        <end position="135"/>
    </location>
</feature>
<dbReference type="eggNOG" id="ENOG502QSWW">
    <property type="taxonomic scope" value="Eukaryota"/>
</dbReference>
<reference evidence="4" key="2">
    <citation type="journal article" date="2018" name="Plant J.">
        <title>The Sorghum bicolor reference genome: improved assembly, gene annotations, a transcriptome atlas, and signatures of genome organization.</title>
        <authorList>
            <person name="McCormick R.F."/>
            <person name="Truong S.K."/>
            <person name="Sreedasyam A."/>
            <person name="Jenkins J."/>
            <person name="Shu S."/>
            <person name="Sims D."/>
            <person name="Kennedy M."/>
            <person name="Amirebrahimi M."/>
            <person name="Weers B.D."/>
            <person name="McKinley B."/>
            <person name="Mattison A."/>
            <person name="Morishige D.T."/>
            <person name="Grimwood J."/>
            <person name="Schmutz J."/>
            <person name="Mullet J.E."/>
        </authorList>
    </citation>
    <scope>NUCLEOTIDE SEQUENCE [LARGE SCALE GENOMIC DNA]</scope>
    <source>
        <strain evidence="4">cv. BTx623</strain>
    </source>
</reference>
<feature type="transmembrane region" description="Helical" evidence="1">
    <location>
        <begin position="147"/>
        <end position="164"/>
    </location>
</feature>